<evidence type="ECO:0008006" key="4">
    <source>
        <dbReference type="Google" id="ProtNLM"/>
    </source>
</evidence>
<organism evidence="2 3">
    <name type="scientific">Dichomitus squalens</name>
    <dbReference type="NCBI Taxonomy" id="114155"/>
    <lineage>
        <taxon>Eukaryota</taxon>
        <taxon>Fungi</taxon>
        <taxon>Dikarya</taxon>
        <taxon>Basidiomycota</taxon>
        <taxon>Agaricomycotina</taxon>
        <taxon>Agaricomycetes</taxon>
        <taxon>Polyporales</taxon>
        <taxon>Polyporaceae</taxon>
        <taxon>Dichomitus</taxon>
    </lineage>
</organism>
<evidence type="ECO:0000256" key="1">
    <source>
        <dbReference type="SAM" id="SignalP"/>
    </source>
</evidence>
<evidence type="ECO:0000313" key="2">
    <source>
        <dbReference type="EMBL" id="TBU59492.1"/>
    </source>
</evidence>
<protein>
    <recommendedName>
        <fullName evidence="4">Secreted protein</fullName>
    </recommendedName>
</protein>
<feature type="signal peptide" evidence="1">
    <location>
        <begin position="1"/>
        <end position="33"/>
    </location>
</feature>
<gene>
    <name evidence="2" type="ORF">BD310DRAFT_924800</name>
</gene>
<accession>A0A4Q9PXM7</accession>
<keyword evidence="1" id="KW-0732">Signal</keyword>
<proteinExistence type="predicted"/>
<sequence length="136" mass="14200">MRSKAFQIRAVYTLPLPCHSCLAVAACVLVASAADCPLVSSPLARTSTDACPLHPSCSSDALCPPVAHCFPWHPQSSPACSSLVTFADPHRAAGSCTGDVQKHAPDMYFPAHGPGSRFPLCFLSSSSLFPSRLCGA</sequence>
<dbReference type="Proteomes" id="UP000292082">
    <property type="component" value="Unassembled WGS sequence"/>
</dbReference>
<dbReference type="EMBL" id="ML145113">
    <property type="protein sequence ID" value="TBU59492.1"/>
    <property type="molecule type" value="Genomic_DNA"/>
</dbReference>
<feature type="chain" id="PRO_5020417313" description="Secreted protein" evidence="1">
    <location>
        <begin position="34"/>
        <end position="136"/>
    </location>
</feature>
<reference evidence="2 3" key="1">
    <citation type="submission" date="2019-01" db="EMBL/GenBank/DDBJ databases">
        <title>Draft genome sequences of three monokaryotic isolates of the white-rot basidiomycete fungus Dichomitus squalens.</title>
        <authorList>
            <consortium name="DOE Joint Genome Institute"/>
            <person name="Lopez S.C."/>
            <person name="Andreopoulos B."/>
            <person name="Pangilinan J."/>
            <person name="Lipzen A."/>
            <person name="Riley R."/>
            <person name="Ahrendt S."/>
            <person name="Ng V."/>
            <person name="Barry K."/>
            <person name="Daum C."/>
            <person name="Grigoriev I.V."/>
            <person name="Hilden K.S."/>
            <person name="Makela M.R."/>
            <person name="de Vries R.P."/>
        </authorList>
    </citation>
    <scope>NUCLEOTIDE SEQUENCE [LARGE SCALE GENOMIC DNA]</scope>
    <source>
        <strain evidence="2 3">CBS 464.89</strain>
    </source>
</reference>
<evidence type="ECO:0000313" key="3">
    <source>
        <dbReference type="Proteomes" id="UP000292082"/>
    </source>
</evidence>
<keyword evidence="3" id="KW-1185">Reference proteome</keyword>
<dbReference type="PROSITE" id="PS51257">
    <property type="entry name" value="PROKAR_LIPOPROTEIN"/>
    <property type="match status" value="1"/>
</dbReference>
<dbReference type="AlphaFoldDB" id="A0A4Q9PXM7"/>
<name>A0A4Q9PXM7_9APHY</name>